<dbReference type="PROSITE" id="PS00741">
    <property type="entry name" value="DH_1"/>
    <property type="match status" value="1"/>
</dbReference>
<feature type="compositionally biased region" description="Polar residues" evidence="7">
    <location>
        <begin position="156"/>
        <end position="170"/>
    </location>
</feature>
<sequence length="1918" mass="209182">MEDGTNEDQNFYSRRPLPRSPEQQQQHRQPPQTPPDLSNSSSISPESEHKISALTTANLQAVTANGFEIGLSPNGEPDEFYREYRGVQQASNEHTEITADGMTAMISDPRSVPSTSSNSNGTAPRNPTLPVLRNNLKPANRSASAPVNDKSVLENAKSSPALNGKSQTGKPSVKDLLKRFDQNNSEPSPSAPRKSAPRLVTKESPSSSHGHMRDRVGDQPRTASASNLHRNGTSRTGGSSRNSGSGGTKSPTAARPSPYARPTPENQRSETLSGVARATRPGSAVSGNSPKASKSMINLPPISPTSLSKPPARKPLFGEILPVGQEASGVGYGISQATCGTSESSLDPSGTQPRSKSSLDISPSSPTAWYLGVTPALEDVDPNKAPHISPAHNRNHSDPVDTRVRTTNSGDTSSPATSASNAQMHEAAKSASRLPLSTKRRSTPSNSSSPTSTGSSSPFSSRTPVNTKRKSDQRPWSPAGRAMTTTTRTTPPGSTTAPTSLSPRKAKSPRKLNTNSSSLKAYISAPPPKTSPPLRSSRPRLPVSSASTVSSRSRAADGSGSPQQVRSGMKITRNGGSNESKPRKIVDSGPVDFAARRERIQRAYTKSIHESEQREIRAANMRRLNEHEAQETAGEESREGGEMPELPLPTESVPDPAPTAVKPLQITTSFSQPQEGRSLAGPDSPTLGMPGTFLVDEEEPASAMTDATGTTEFDNEQQTEAPQLNRMSAAAQFSEAMVSSSLFQWDDLSAEQASFSVGHSLRSGPNSIEGSPNTSPAEEHQPDHTPTNDIFEPDPLPPGAFRHYSVQYDQPIPATTTTAAGPEQIAEHHGPVDSLQFIDQTTGNVDSSAQEAGTSQIHPPPQILFHPESETADSSALLGISSAPQSLDMNDVHDYLNTPVTELDYESSDGYGANASEPEVYEASYEQKHDIQSSTRIYRSSHQSSWTNDSVETAESSGHGDYSSPPLQSMPEPERKPTPPPKSQPSPGIPPKPENYSPQPSPVFATETPRRASSNARPAPLSTDSSFRISFSDPAPVPLIPPYSPPPPPVPRQLDDVQPIRPTRSPPPPIIYNNGATSSLPPSNHNNTSRNTESPRASGDFYSPRPSISTPRSSAQISSVESTANQSFGSKDVLLDLSEEDKKAAEKLRKRLFQRRMLIKELIDTESVYLKDMNVVEEIYKGTAEACPKLDSNDIKAIFRNTDEIVAFSTIFLDELKSAGSSVYSPRSQRKGKATPAASTAPSPSVDDRFSVAPTFVEDSDDQKDRRTFIGANFGKHLKKMQTIYTDYLKNSENASARLASLQADSAVKVWLSECNLVAKDLTAAWDLDALLVKPVQRITRYQLLLAQIFEHTSEDHPDWPALRVTVDELAKLLKNIDDLKKRIQMVGKIVGRKRKESDVRSGIAKAFGRRTDKLQAVNMARPHDDDVYLRLYERFGHDFLRLQVVLRDVEFYTREITIYVRKFLEYLSSIELVMRISASTNPEIESKWVRFNVSMRDIGTVALEDHLALVRSKVIEPFESVIQSYGPPSLAIKKRNKRRLDYEKYLSLKSQGKKIDDKLADMVDQYEALNETLKLELPKLSTLTESVGNACLVQFVNIQTAWYGIWQDKLRTVLEEDRMPKDIADMINMFAQEFTHAEALVHELGIVNGYFLTGIATSKGRVSESTQSTSDPKGRPSNLSSRSRGLSVDSDNTPSLPTPDFERHHRHSGQFVFSPIAPTPPEVAQSAHQAQSHSQWHTRNGSMTLATPDATSTFGNRSQASNLARPNTGRSYTSESGAARPSTDYNSQHRRESGSTSTSGYHHVDGPPQSTRPYSELFNSAMPLPDGPEDSQRSSRASSRDRNVSGGYNVLYLAASLFEFNIEATKSEAGYPYLTYDAGEIFDVIGEKGELWLAKNQDDPSDQVGWIWSKHFARLAT</sequence>
<feature type="compositionally biased region" description="Polar residues" evidence="7">
    <location>
        <begin position="705"/>
        <end position="725"/>
    </location>
</feature>
<feature type="region of interest" description="Disordered" evidence="7">
    <location>
        <begin position="91"/>
        <end position="593"/>
    </location>
</feature>
<dbReference type="SUPFAM" id="SSF48065">
    <property type="entry name" value="DBL homology domain (DH-domain)"/>
    <property type="match status" value="1"/>
</dbReference>
<feature type="compositionally biased region" description="Low complexity" evidence="7">
    <location>
        <begin position="185"/>
        <end position="198"/>
    </location>
</feature>
<evidence type="ECO:0000259" key="8">
    <source>
        <dbReference type="PROSITE" id="PS50010"/>
    </source>
</evidence>
<evidence type="ECO:0000256" key="5">
    <source>
        <dbReference type="ARBA" id="ARBA00022949"/>
    </source>
</evidence>
<feature type="region of interest" description="Disordered" evidence="7">
    <location>
        <begin position="898"/>
        <end position="1123"/>
    </location>
</feature>
<evidence type="ECO:0000256" key="3">
    <source>
        <dbReference type="ARBA" id="ARBA00018186"/>
    </source>
</evidence>
<feature type="compositionally biased region" description="Polar residues" evidence="7">
    <location>
        <begin position="285"/>
        <end position="296"/>
    </location>
</feature>
<dbReference type="RefSeq" id="XP_024718765.1">
    <property type="nucleotide sequence ID" value="XM_024864348.1"/>
</dbReference>
<keyword evidence="4" id="KW-0344">Guanine-nucleotide releasing factor</keyword>
<feature type="compositionally biased region" description="Pro residues" evidence="7">
    <location>
        <begin position="978"/>
        <end position="993"/>
    </location>
</feature>
<feature type="compositionally biased region" description="Low complexity" evidence="7">
    <location>
        <begin position="532"/>
        <end position="561"/>
    </location>
</feature>
<feature type="region of interest" description="Disordered" evidence="7">
    <location>
        <begin position="1"/>
        <end position="51"/>
    </location>
</feature>
<dbReference type="STRING" id="857342.A0A2T3AVS0"/>
<gene>
    <name evidence="9" type="ORF">M430DRAFT_20684</name>
</gene>
<comment type="subcellular location">
    <subcellularLocation>
        <location evidence="1">Cell junction</location>
    </subcellularLocation>
    <subcellularLocation>
        <location evidence="2">Golgi apparatus</location>
        <location evidence="2">Golgi stack</location>
    </subcellularLocation>
</comment>
<feature type="compositionally biased region" description="Polar residues" evidence="7">
    <location>
        <begin position="932"/>
        <end position="956"/>
    </location>
</feature>
<feature type="compositionally biased region" description="Low complexity" evidence="7">
    <location>
        <begin position="230"/>
        <end position="243"/>
    </location>
</feature>
<dbReference type="Pfam" id="PF03114">
    <property type="entry name" value="BAR"/>
    <property type="match status" value="1"/>
</dbReference>
<dbReference type="PROSITE" id="PS50010">
    <property type="entry name" value="DH_2"/>
    <property type="match status" value="1"/>
</dbReference>
<name>A0A2T3AVS0_AMORE</name>
<evidence type="ECO:0000256" key="7">
    <source>
        <dbReference type="SAM" id="MobiDB-lite"/>
    </source>
</evidence>
<feature type="compositionally biased region" description="Pro residues" evidence="7">
    <location>
        <begin position="1035"/>
        <end position="1051"/>
    </location>
</feature>
<dbReference type="EMBL" id="KZ679014">
    <property type="protein sequence ID" value="PSS12774.1"/>
    <property type="molecule type" value="Genomic_DNA"/>
</dbReference>
<evidence type="ECO:0000313" key="10">
    <source>
        <dbReference type="Proteomes" id="UP000241818"/>
    </source>
</evidence>
<evidence type="ECO:0000256" key="1">
    <source>
        <dbReference type="ARBA" id="ARBA00004282"/>
    </source>
</evidence>
<evidence type="ECO:0000256" key="6">
    <source>
        <dbReference type="ARBA" id="ARBA00032587"/>
    </source>
</evidence>
<dbReference type="InterPro" id="IPR051492">
    <property type="entry name" value="Dynamin-Rho_GEF"/>
</dbReference>
<feature type="compositionally biased region" description="Low complexity" evidence="7">
    <location>
        <begin position="478"/>
        <end position="500"/>
    </location>
</feature>
<dbReference type="CDD" id="cd00160">
    <property type="entry name" value="RhoGEF"/>
    <property type="match status" value="1"/>
</dbReference>
<accession>A0A2T3AVS0</accession>
<feature type="compositionally biased region" description="Polar residues" evidence="7">
    <location>
        <begin position="335"/>
        <end position="352"/>
    </location>
</feature>
<feature type="compositionally biased region" description="Low complexity" evidence="7">
    <location>
        <begin position="20"/>
        <end position="30"/>
    </location>
</feature>
<dbReference type="Gene3D" id="1.20.1270.60">
    <property type="entry name" value="Arfaptin homology (AH) domain/BAR domain"/>
    <property type="match status" value="1"/>
</dbReference>
<feature type="compositionally biased region" description="Polar residues" evidence="7">
    <location>
        <begin position="756"/>
        <end position="776"/>
    </location>
</feature>
<dbReference type="PANTHER" id="PTHR22834:SF20">
    <property type="entry name" value="SH3 DOMAIN-CONTAINING PROTEIN"/>
    <property type="match status" value="1"/>
</dbReference>
<protein>
    <recommendedName>
        <fullName evidence="3">Dynamin-binding protein</fullName>
    </recommendedName>
    <alternativeName>
        <fullName evidence="6">Scaffold protein Tuba</fullName>
    </alternativeName>
</protein>
<feature type="compositionally biased region" description="Basic and acidic residues" evidence="7">
    <location>
        <begin position="1831"/>
        <end position="1843"/>
    </location>
</feature>
<proteinExistence type="predicted"/>
<feature type="compositionally biased region" description="Basic and acidic residues" evidence="7">
    <location>
        <begin position="395"/>
        <end position="404"/>
    </location>
</feature>
<feature type="compositionally biased region" description="Polar residues" evidence="7">
    <location>
        <begin position="1011"/>
        <end position="1029"/>
    </location>
</feature>
<dbReference type="InParanoid" id="A0A2T3AVS0"/>
<dbReference type="InterPro" id="IPR004148">
    <property type="entry name" value="BAR_dom"/>
</dbReference>
<feature type="domain" description="DH" evidence="8">
    <location>
        <begin position="1154"/>
        <end position="1380"/>
    </location>
</feature>
<dbReference type="Pfam" id="PF00621">
    <property type="entry name" value="RhoGEF"/>
    <property type="match status" value="1"/>
</dbReference>
<feature type="region of interest" description="Disordered" evidence="7">
    <location>
        <begin position="1662"/>
        <end position="1843"/>
    </location>
</feature>
<feature type="compositionally biased region" description="Basic and acidic residues" evidence="7">
    <location>
        <begin position="622"/>
        <end position="641"/>
    </location>
</feature>
<dbReference type="SUPFAM" id="SSF103657">
    <property type="entry name" value="BAR/IMD domain-like"/>
    <property type="match status" value="1"/>
</dbReference>
<dbReference type="SMART" id="SM00325">
    <property type="entry name" value="RhoGEF"/>
    <property type="match status" value="1"/>
</dbReference>
<reference evidence="9 10" key="1">
    <citation type="journal article" date="2018" name="New Phytol.">
        <title>Comparative genomics and transcriptomics depict ericoid mycorrhizal fungi as versatile saprotrophs and plant mutualists.</title>
        <authorList>
            <person name="Martino E."/>
            <person name="Morin E."/>
            <person name="Grelet G.A."/>
            <person name="Kuo A."/>
            <person name="Kohler A."/>
            <person name="Daghino S."/>
            <person name="Barry K.W."/>
            <person name="Cichocki N."/>
            <person name="Clum A."/>
            <person name="Dockter R.B."/>
            <person name="Hainaut M."/>
            <person name="Kuo R.C."/>
            <person name="LaButti K."/>
            <person name="Lindahl B.D."/>
            <person name="Lindquist E.A."/>
            <person name="Lipzen A."/>
            <person name="Khouja H.R."/>
            <person name="Magnuson J."/>
            <person name="Murat C."/>
            <person name="Ohm R.A."/>
            <person name="Singer S.W."/>
            <person name="Spatafora J.W."/>
            <person name="Wang M."/>
            <person name="Veneault-Fourrey C."/>
            <person name="Henrissat B."/>
            <person name="Grigoriev I.V."/>
            <person name="Martin F.M."/>
            <person name="Perotto S."/>
        </authorList>
    </citation>
    <scope>NUCLEOTIDE SEQUENCE [LARGE SCALE GENOMIC DNA]</scope>
    <source>
        <strain evidence="9 10">ATCC 22711</strain>
    </source>
</reference>
<feature type="compositionally biased region" description="Polar residues" evidence="7">
    <location>
        <begin position="1074"/>
        <end position="1095"/>
    </location>
</feature>
<keyword evidence="5" id="KW-0965">Cell junction</keyword>
<feature type="compositionally biased region" description="Polar residues" evidence="7">
    <location>
        <begin position="405"/>
        <end position="423"/>
    </location>
</feature>
<dbReference type="Gene3D" id="1.20.900.10">
    <property type="entry name" value="Dbl homology (DH) domain"/>
    <property type="match status" value="1"/>
</dbReference>
<feature type="compositionally biased region" description="Polar residues" evidence="7">
    <location>
        <begin position="1664"/>
        <end position="1696"/>
    </location>
</feature>
<feature type="compositionally biased region" description="Basic and acidic residues" evidence="7">
    <location>
        <begin position="172"/>
        <end position="181"/>
    </location>
</feature>
<dbReference type="InterPro" id="IPR027267">
    <property type="entry name" value="AH/BAR_dom_sf"/>
</dbReference>
<feature type="compositionally biased region" description="Polar residues" evidence="7">
    <location>
        <begin position="112"/>
        <end position="125"/>
    </location>
</feature>
<dbReference type="GO" id="GO:0035556">
    <property type="term" value="P:intracellular signal transduction"/>
    <property type="evidence" value="ECO:0007669"/>
    <property type="project" value="InterPro"/>
</dbReference>
<dbReference type="GeneID" id="36572429"/>
<feature type="compositionally biased region" description="Low complexity" evidence="7">
    <location>
        <begin position="353"/>
        <end position="366"/>
    </location>
</feature>
<evidence type="ECO:0000256" key="2">
    <source>
        <dbReference type="ARBA" id="ARBA00004348"/>
    </source>
</evidence>
<feature type="compositionally biased region" description="Low complexity" evidence="7">
    <location>
        <begin position="443"/>
        <end position="464"/>
    </location>
</feature>
<dbReference type="InterPro" id="IPR035899">
    <property type="entry name" value="DBL_dom_sf"/>
</dbReference>
<dbReference type="PANTHER" id="PTHR22834">
    <property type="entry name" value="NUCLEAR FUSION PROTEIN FUS2"/>
    <property type="match status" value="1"/>
</dbReference>
<dbReference type="InterPro" id="IPR000219">
    <property type="entry name" value="DH_dom"/>
</dbReference>
<dbReference type="GO" id="GO:0032955">
    <property type="term" value="P:regulation of division septum assembly"/>
    <property type="evidence" value="ECO:0007669"/>
    <property type="project" value="TreeGrafter"/>
</dbReference>
<feature type="region of interest" description="Disordered" evidence="7">
    <location>
        <begin position="622"/>
        <end position="725"/>
    </location>
</feature>
<feature type="region of interest" description="Disordered" evidence="7">
    <location>
        <begin position="756"/>
        <end position="879"/>
    </location>
</feature>
<dbReference type="Proteomes" id="UP000241818">
    <property type="component" value="Unassembled WGS sequence"/>
</dbReference>
<dbReference type="InterPro" id="IPR001331">
    <property type="entry name" value="GDS_CDC24_CS"/>
</dbReference>
<dbReference type="FunFam" id="1.20.900.10:FF:000053">
    <property type="entry name" value="Rho guanyl nucleotide exchange factor, putative"/>
    <property type="match status" value="1"/>
</dbReference>
<feature type="compositionally biased region" description="Low complexity" evidence="7">
    <location>
        <begin position="1103"/>
        <end position="1114"/>
    </location>
</feature>
<feature type="region of interest" description="Disordered" evidence="7">
    <location>
        <begin position="1222"/>
        <end position="1249"/>
    </location>
</feature>
<keyword evidence="10" id="KW-1185">Reference proteome</keyword>
<dbReference type="CDD" id="cd07589">
    <property type="entry name" value="BAR_DNMBP"/>
    <property type="match status" value="1"/>
</dbReference>
<dbReference type="GO" id="GO:0005795">
    <property type="term" value="C:Golgi stack"/>
    <property type="evidence" value="ECO:0007669"/>
    <property type="project" value="UniProtKB-SubCell"/>
</dbReference>
<feature type="compositionally biased region" description="Polar residues" evidence="7">
    <location>
        <begin position="1739"/>
        <end position="1777"/>
    </location>
</feature>
<evidence type="ECO:0000256" key="4">
    <source>
        <dbReference type="ARBA" id="ARBA00022658"/>
    </source>
</evidence>
<dbReference type="OrthoDB" id="10256089at2759"/>
<organism evidence="9 10">
    <name type="scientific">Amorphotheca resinae ATCC 22711</name>
    <dbReference type="NCBI Taxonomy" id="857342"/>
    <lineage>
        <taxon>Eukaryota</taxon>
        <taxon>Fungi</taxon>
        <taxon>Dikarya</taxon>
        <taxon>Ascomycota</taxon>
        <taxon>Pezizomycotina</taxon>
        <taxon>Leotiomycetes</taxon>
        <taxon>Helotiales</taxon>
        <taxon>Amorphothecaceae</taxon>
        <taxon>Amorphotheca</taxon>
    </lineage>
</organism>
<feature type="compositionally biased region" description="Low complexity" evidence="7">
    <location>
        <begin position="1725"/>
        <end position="1738"/>
    </location>
</feature>
<feature type="compositionally biased region" description="Low complexity" evidence="7">
    <location>
        <begin position="1234"/>
        <end position="1245"/>
    </location>
</feature>
<dbReference type="GO" id="GO:0031991">
    <property type="term" value="P:regulation of actomyosin contractile ring contraction"/>
    <property type="evidence" value="ECO:0007669"/>
    <property type="project" value="TreeGrafter"/>
</dbReference>
<evidence type="ECO:0000313" key="9">
    <source>
        <dbReference type="EMBL" id="PSS12774.1"/>
    </source>
</evidence>
<feature type="compositionally biased region" description="Polar residues" evidence="7">
    <location>
        <begin position="837"/>
        <end position="857"/>
    </location>
</feature>
<dbReference type="GO" id="GO:0005085">
    <property type="term" value="F:guanyl-nucleotide exchange factor activity"/>
    <property type="evidence" value="ECO:0007669"/>
    <property type="project" value="UniProtKB-KW"/>
</dbReference>
<feature type="compositionally biased region" description="Polar residues" evidence="7">
    <location>
        <begin position="665"/>
        <end position="675"/>
    </location>
</feature>